<dbReference type="EMBL" id="CP099583">
    <property type="protein sequence ID" value="USS43142.1"/>
    <property type="molecule type" value="Genomic_DNA"/>
</dbReference>
<gene>
    <name evidence="1" type="ORF">I6H06_03520</name>
    <name evidence="2" type="ORF">NFI99_01245</name>
</gene>
<dbReference type="AlphaFoldDB" id="A0AAP9XZU9"/>
<evidence type="ECO:0000313" key="4">
    <source>
        <dbReference type="Proteomes" id="UP001056386"/>
    </source>
</evidence>
<organism evidence="1 3">
    <name type="scientific">Burkholderia glumae</name>
    <name type="common">Pseudomonas glumae</name>
    <dbReference type="NCBI Taxonomy" id="337"/>
    <lineage>
        <taxon>Bacteria</taxon>
        <taxon>Pseudomonadati</taxon>
        <taxon>Pseudomonadota</taxon>
        <taxon>Betaproteobacteria</taxon>
        <taxon>Burkholderiales</taxon>
        <taxon>Burkholderiaceae</taxon>
        <taxon>Burkholderia</taxon>
    </lineage>
</organism>
<dbReference type="RefSeq" id="WP_162486895.1">
    <property type="nucleotide sequence ID" value="NZ_CP021075.1"/>
</dbReference>
<protein>
    <submittedName>
        <fullName evidence="1">Uncharacterized protein</fullName>
    </submittedName>
</protein>
<reference evidence="2" key="2">
    <citation type="submission" date="2022-06" db="EMBL/GenBank/DDBJ databases">
        <title>Draft genome sequence of Burkholderia glumae strain GR20004 isolated from rice panicle showing bacterial panicle blight.</title>
        <authorList>
            <person name="Choi S.Y."/>
            <person name="Lee Y.H."/>
        </authorList>
    </citation>
    <scope>NUCLEOTIDE SEQUENCE</scope>
    <source>
        <strain evidence="2">GR20004</strain>
    </source>
</reference>
<dbReference type="Proteomes" id="UP001056386">
    <property type="component" value="Chromosome 2"/>
</dbReference>
<proteinExistence type="predicted"/>
<evidence type="ECO:0000313" key="1">
    <source>
        <dbReference type="EMBL" id="QPQ91415.1"/>
    </source>
</evidence>
<evidence type="ECO:0000313" key="3">
    <source>
        <dbReference type="Proteomes" id="UP000594892"/>
    </source>
</evidence>
<evidence type="ECO:0000313" key="2">
    <source>
        <dbReference type="EMBL" id="USS43142.1"/>
    </source>
</evidence>
<dbReference type="EMBL" id="CP065600">
    <property type="protein sequence ID" value="QPQ91415.1"/>
    <property type="molecule type" value="Genomic_DNA"/>
</dbReference>
<name>A0AAP9XZU9_BURGL</name>
<accession>A0AAP9XZU9</accession>
<dbReference type="Proteomes" id="UP000594892">
    <property type="component" value="Chromosome 1"/>
</dbReference>
<sequence>MQFQWPVLAHLIISTFDFVARFGGDRNNSPHRVIEPFVPESHRFSKCFCDVIENPNNAKNWYFRSPPAREKARPGGAGARIGRIFGPCARRAAFIFHAILRACALRAGRAWLLNFAVIWRAARGFYRALPEIHGAPR</sequence>
<keyword evidence="4" id="KW-1185">Reference proteome</keyword>
<dbReference type="GeneID" id="45699159"/>
<reference evidence="1 3" key="1">
    <citation type="submission" date="2020-12" db="EMBL/GenBank/DDBJ databases">
        <title>FDA dAtabase for Regulatory Grade micrObial Sequences (FDA-ARGOS): Supporting development and validation of Infectious Disease Dx tests.</title>
        <authorList>
            <person name="Minogue T."/>
            <person name="Wolcott M."/>
            <person name="Wasieloski L."/>
            <person name="Aguilar W."/>
            <person name="Moore D."/>
            <person name="Jaissle J."/>
            <person name="Tallon L."/>
            <person name="Sadzewicz L."/>
            <person name="Zhao X."/>
            <person name="Boylan J."/>
            <person name="Ott S."/>
            <person name="Bowen H."/>
            <person name="Vavikolanu K."/>
            <person name="Mehta A."/>
            <person name="Aluvathingal J."/>
            <person name="Nadendla S."/>
            <person name="Yan Y."/>
            <person name="Sichtig H."/>
        </authorList>
    </citation>
    <scope>NUCLEOTIDE SEQUENCE [LARGE SCALE GENOMIC DNA]</scope>
    <source>
        <strain evidence="1 3">FDAARGOS_949</strain>
    </source>
</reference>